<sequence>MRTYENLVKRINLVEIAYSEVPKHLDYKNAVLAYRMQTYLKASYKTLALNRIKIIDKE</sequence>
<dbReference type="KEGG" id="vg:5130613"/>
<dbReference type="GeneID" id="5130613"/>
<reference evidence="1 2" key="1">
    <citation type="journal article" date="2006" name="J. Bacteriol.">
        <title>Genome sequence and global gene expression of Q54, a new phage species linking the 936 and c2 phage species of Lactococcus lactis.</title>
        <authorList>
            <person name="Fortier L.C."/>
            <person name="Bransi A."/>
            <person name="Moineau S."/>
        </authorList>
    </citation>
    <scope>NUCLEOTIDE SEQUENCE</scope>
</reference>
<accession>Q0GXS6</accession>
<keyword evidence="2" id="KW-1185">Reference proteome</keyword>
<evidence type="ECO:0000313" key="1">
    <source>
        <dbReference type="EMBL" id="ABF22600.1"/>
    </source>
</evidence>
<dbReference type="Proteomes" id="UP000001250">
    <property type="component" value="Segment"/>
</dbReference>
<evidence type="ECO:0000313" key="2">
    <source>
        <dbReference type="Proteomes" id="UP000001250"/>
    </source>
</evidence>
<organism evidence="1 2">
    <name type="scientific">Lactococcus phage Q54</name>
    <dbReference type="NCBI Taxonomy" id="382685"/>
    <lineage>
        <taxon>Viruses</taxon>
        <taxon>Duplodnaviria</taxon>
        <taxon>Heunggongvirae</taxon>
        <taxon>Uroviricota</taxon>
        <taxon>Caudoviricetes</taxon>
        <taxon>Questintvirus</taxon>
        <taxon>Questintvirus Q54</taxon>
    </lineage>
</organism>
<dbReference type="EMBL" id="DQ490056">
    <property type="protein sequence ID" value="ABF22600.1"/>
    <property type="molecule type" value="Genomic_DNA"/>
</dbReference>
<protein>
    <submittedName>
        <fullName evidence="1">Uncharacterized protein</fullName>
    </submittedName>
</protein>
<dbReference type="RefSeq" id="YP_762615.1">
    <property type="nucleotide sequence ID" value="NC_008364.1"/>
</dbReference>
<proteinExistence type="predicted"/>
<name>Q0GXS6_9CAUD</name>